<gene>
    <name evidence="3" type="ORF">GGQ59_000189</name>
</gene>
<protein>
    <submittedName>
        <fullName evidence="3">Diadenosine tetraphosphate (Ap4A) HIT family hydrolase</fullName>
    </submittedName>
</protein>
<name>A0A840HYN8_9PROT</name>
<accession>A0A840HYN8</accession>
<dbReference type="InterPro" id="IPR036265">
    <property type="entry name" value="HIT-like_sf"/>
</dbReference>
<dbReference type="RefSeq" id="WP_246408221.1">
    <property type="nucleotide sequence ID" value="NZ_JACHOB010000001.1"/>
</dbReference>
<dbReference type="AlphaFoldDB" id="A0A840HYN8"/>
<dbReference type="PIRSF" id="PIRSF000714">
    <property type="entry name" value="HIT"/>
    <property type="match status" value="1"/>
</dbReference>
<proteinExistence type="predicted"/>
<dbReference type="Gene3D" id="3.30.428.10">
    <property type="entry name" value="HIT-like"/>
    <property type="match status" value="1"/>
</dbReference>
<organism evidence="3 4">
    <name type="scientific">Parvularcula dongshanensis</name>
    <dbReference type="NCBI Taxonomy" id="1173995"/>
    <lineage>
        <taxon>Bacteria</taxon>
        <taxon>Pseudomonadati</taxon>
        <taxon>Pseudomonadota</taxon>
        <taxon>Alphaproteobacteria</taxon>
        <taxon>Parvularculales</taxon>
        <taxon>Parvularculaceae</taxon>
        <taxon>Parvularcula</taxon>
    </lineage>
</organism>
<dbReference type="Pfam" id="PF01230">
    <property type="entry name" value="HIT"/>
    <property type="match status" value="1"/>
</dbReference>
<dbReference type="SUPFAM" id="SSF54197">
    <property type="entry name" value="HIT-like"/>
    <property type="match status" value="1"/>
</dbReference>
<evidence type="ECO:0000259" key="2">
    <source>
        <dbReference type="PROSITE" id="PS51084"/>
    </source>
</evidence>
<sequence length="136" mass="14823">MKIDPRLAEEGAATADLPLCRVLLRNEARFPWLVLVPRRVGVREVMDLLPGDRAAFWRDVERAGDALLAATGAAKLNVALFGNMVPQLHAHLVARSPGDAAWPGSAVGLPREAYASPPAFWPDLLSRLALSERQRP</sequence>
<evidence type="ECO:0000256" key="1">
    <source>
        <dbReference type="PROSITE-ProRule" id="PRU00464"/>
    </source>
</evidence>
<dbReference type="EMBL" id="JACHOB010000001">
    <property type="protein sequence ID" value="MBB4657689.1"/>
    <property type="molecule type" value="Genomic_DNA"/>
</dbReference>
<dbReference type="PROSITE" id="PS51084">
    <property type="entry name" value="HIT_2"/>
    <property type="match status" value="1"/>
</dbReference>
<keyword evidence="3" id="KW-0378">Hydrolase</keyword>
<dbReference type="Proteomes" id="UP000563524">
    <property type="component" value="Unassembled WGS sequence"/>
</dbReference>
<keyword evidence="4" id="KW-1185">Reference proteome</keyword>
<evidence type="ECO:0000313" key="4">
    <source>
        <dbReference type="Proteomes" id="UP000563524"/>
    </source>
</evidence>
<evidence type="ECO:0000313" key="3">
    <source>
        <dbReference type="EMBL" id="MBB4657689.1"/>
    </source>
</evidence>
<dbReference type="InterPro" id="IPR011146">
    <property type="entry name" value="HIT-like"/>
</dbReference>
<reference evidence="3 4" key="1">
    <citation type="submission" date="2020-08" db="EMBL/GenBank/DDBJ databases">
        <title>Genomic Encyclopedia of Type Strains, Phase IV (KMG-IV): sequencing the most valuable type-strain genomes for metagenomic binning, comparative biology and taxonomic classification.</title>
        <authorList>
            <person name="Goeker M."/>
        </authorList>
    </citation>
    <scope>NUCLEOTIDE SEQUENCE [LARGE SCALE GENOMIC DNA]</scope>
    <source>
        <strain evidence="3 4">DSM 102850</strain>
    </source>
</reference>
<feature type="domain" description="HIT" evidence="2">
    <location>
        <begin position="33"/>
        <end position="102"/>
    </location>
</feature>
<dbReference type="GO" id="GO:0016787">
    <property type="term" value="F:hydrolase activity"/>
    <property type="evidence" value="ECO:0007669"/>
    <property type="project" value="UniProtKB-KW"/>
</dbReference>
<comment type="caution">
    <text evidence="1">Lacks conserved residue(s) required for the propagation of feature annotation.</text>
</comment>
<comment type="caution">
    <text evidence="3">The sequence shown here is derived from an EMBL/GenBank/DDBJ whole genome shotgun (WGS) entry which is preliminary data.</text>
</comment>
<dbReference type="InterPro" id="IPR026026">
    <property type="entry name" value="HIT_Hint"/>
</dbReference>